<feature type="transmembrane region" description="Helical" evidence="1">
    <location>
        <begin position="53"/>
        <end position="71"/>
    </location>
</feature>
<comment type="caution">
    <text evidence="2">The sequence shown here is derived from an EMBL/GenBank/DDBJ whole genome shotgun (WGS) entry which is preliminary data.</text>
</comment>
<evidence type="ECO:0000313" key="3">
    <source>
        <dbReference type="EMBL" id="KAF8441772.1"/>
    </source>
</evidence>
<keyword evidence="1" id="KW-1133">Transmembrane helix</keyword>
<organism evidence="2 4">
    <name type="scientific">Boletus edulis BED1</name>
    <dbReference type="NCBI Taxonomy" id="1328754"/>
    <lineage>
        <taxon>Eukaryota</taxon>
        <taxon>Fungi</taxon>
        <taxon>Dikarya</taxon>
        <taxon>Basidiomycota</taxon>
        <taxon>Agaricomycotina</taxon>
        <taxon>Agaricomycetes</taxon>
        <taxon>Agaricomycetidae</taxon>
        <taxon>Boletales</taxon>
        <taxon>Boletineae</taxon>
        <taxon>Boletaceae</taxon>
        <taxon>Boletoideae</taxon>
        <taxon>Boletus</taxon>
    </lineage>
</organism>
<proteinExistence type="predicted"/>
<evidence type="ECO:0000256" key="1">
    <source>
        <dbReference type="SAM" id="Phobius"/>
    </source>
</evidence>
<dbReference type="EMBL" id="WHUW01000010">
    <property type="protein sequence ID" value="KAF8441772.1"/>
    <property type="molecule type" value="Genomic_DNA"/>
</dbReference>
<dbReference type="AlphaFoldDB" id="A0AAD4BCK7"/>
<keyword evidence="1" id="KW-0472">Membrane</keyword>
<reference evidence="2" key="1">
    <citation type="submission" date="2019-10" db="EMBL/GenBank/DDBJ databases">
        <authorList>
            <consortium name="DOE Joint Genome Institute"/>
            <person name="Kuo A."/>
            <person name="Miyauchi S."/>
            <person name="Kiss E."/>
            <person name="Drula E."/>
            <person name="Kohler A."/>
            <person name="Sanchez-Garcia M."/>
            <person name="Andreopoulos B."/>
            <person name="Barry K.W."/>
            <person name="Bonito G."/>
            <person name="Buee M."/>
            <person name="Carver A."/>
            <person name="Chen C."/>
            <person name="Cichocki N."/>
            <person name="Clum A."/>
            <person name="Culley D."/>
            <person name="Crous P.W."/>
            <person name="Fauchery L."/>
            <person name="Girlanda M."/>
            <person name="Hayes R."/>
            <person name="Keri Z."/>
            <person name="LaButti K."/>
            <person name="Lipzen A."/>
            <person name="Lombard V."/>
            <person name="Magnuson J."/>
            <person name="Maillard F."/>
            <person name="Morin E."/>
            <person name="Murat C."/>
            <person name="Nolan M."/>
            <person name="Ohm R."/>
            <person name="Pangilinan J."/>
            <person name="Pereira M."/>
            <person name="Perotto S."/>
            <person name="Peter M."/>
            <person name="Riley R."/>
            <person name="Sitrit Y."/>
            <person name="Stielow B."/>
            <person name="Szollosi G."/>
            <person name="Zifcakova L."/>
            <person name="Stursova M."/>
            <person name="Spatafora J.W."/>
            <person name="Tedersoo L."/>
            <person name="Vaario L.-M."/>
            <person name="Yamada A."/>
            <person name="Yan M."/>
            <person name="Wang P."/>
            <person name="Xu J."/>
            <person name="Bruns T."/>
            <person name="Baldrian P."/>
            <person name="Vilgalys R."/>
            <person name="Henrissat B."/>
            <person name="Grigoriev I.V."/>
            <person name="Hibbett D."/>
            <person name="Nagy L.G."/>
            <person name="Martin F.M."/>
        </authorList>
    </citation>
    <scope>NUCLEOTIDE SEQUENCE</scope>
    <source>
        <strain evidence="2">BED1</strain>
    </source>
</reference>
<reference evidence="2" key="2">
    <citation type="journal article" date="2020" name="Nat. Commun.">
        <title>Large-scale genome sequencing of mycorrhizal fungi provides insights into the early evolution of symbiotic traits.</title>
        <authorList>
            <person name="Miyauchi S."/>
            <person name="Kiss E."/>
            <person name="Kuo A."/>
            <person name="Drula E."/>
            <person name="Kohler A."/>
            <person name="Sanchez-Garcia M."/>
            <person name="Morin E."/>
            <person name="Andreopoulos B."/>
            <person name="Barry K.W."/>
            <person name="Bonito G."/>
            <person name="Buee M."/>
            <person name="Carver A."/>
            <person name="Chen C."/>
            <person name="Cichocki N."/>
            <person name="Clum A."/>
            <person name="Culley D."/>
            <person name="Crous P.W."/>
            <person name="Fauchery L."/>
            <person name="Girlanda M."/>
            <person name="Hayes R.D."/>
            <person name="Keri Z."/>
            <person name="LaButti K."/>
            <person name="Lipzen A."/>
            <person name="Lombard V."/>
            <person name="Magnuson J."/>
            <person name="Maillard F."/>
            <person name="Murat C."/>
            <person name="Nolan M."/>
            <person name="Ohm R.A."/>
            <person name="Pangilinan J."/>
            <person name="Pereira M.F."/>
            <person name="Perotto S."/>
            <person name="Peter M."/>
            <person name="Pfister S."/>
            <person name="Riley R."/>
            <person name="Sitrit Y."/>
            <person name="Stielow J.B."/>
            <person name="Szollosi G."/>
            <person name="Zifcakova L."/>
            <person name="Stursova M."/>
            <person name="Spatafora J.W."/>
            <person name="Tedersoo L."/>
            <person name="Vaario L.M."/>
            <person name="Yamada A."/>
            <person name="Yan M."/>
            <person name="Wang P."/>
            <person name="Xu J."/>
            <person name="Bruns T."/>
            <person name="Baldrian P."/>
            <person name="Vilgalys R."/>
            <person name="Dunand C."/>
            <person name="Henrissat B."/>
            <person name="Grigoriev I.V."/>
            <person name="Hibbett D."/>
            <person name="Nagy L.G."/>
            <person name="Martin F.M."/>
        </authorList>
    </citation>
    <scope>NUCLEOTIDE SEQUENCE</scope>
    <source>
        <strain evidence="2">BED1</strain>
    </source>
</reference>
<evidence type="ECO:0000313" key="4">
    <source>
        <dbReference type="Proteomes" id="UP001194468"/>
    </source>
</evidence>
<sequence>MFEVQTSNNFSRDGQGSSRVVAGFFLVRTIGPLWCLVYIALGHPLSMFPSGNLNIYPCSISAIIAFLYAATSHL</sequence>
<keyword evidence="1" id="KW-0812">Transmembrane</keyword>
<keyword evidence="4" id="KW-1185">Reference proteome</keyword>
<accession>A0AAD4BCK7</accession>
<name>A0AAD4BCK7_BOLED</name>
<protein>
    <submittedName>
        <fullName evidence="2">Uncharacterized protein</fullName>
    </submittedName>
</protein>
<dbReference type="Proteomes" id="UP001194468">
    <property type="component" value="Unassembled WGS sequence"/>
</dbReference>
<evidence type="ECO:0000313" key="2">
    <source>
        <dbReference type="EMBL" id="KAF8417819.1"/>
    </source>
</evidence>
<gene>
    <name evidence="2" type="ORF">L210DRAFT_2468533</name>
    <name evidence="3" type="ORF">L210DRAFT_442461</name>
</gene>
<dbReference type="EMBL" id="WHUW01000213">
    <property type="protein sequence ID" value="KAF8417819.1"/>
    <property type="molecule type" value="Genomic_DNA"/>
</dbReference>
<feature type="transmembrane region" description="Helical" evidence="1">
    <location>
        <begin position="20"/>
        <end position="41"/>
    </location>
</feature>